<keyword evidence="6 7" id="KW-0012">Acyltransferase</keyword>
<dbReference type="GO" id="GO:0005886">
    <property type="term" value="C:plasma membrane"/>
    <property type="evidence" value="ECO:0007669"/>
    <property type="project" value="UniProtKB-SubCell"/>
</dbReference>
<dbReference type="GO" id="GO:0009247">
    <property type="term" value="P:glycolipid biosynthetic process"/>
    <property type="evidence" value="ECO:0007669"/>
    <property type="project" value="UniProtKB-ARBA"/>
</dbReference>
<protein>
    <submittedName>
        <fullName evidence="7">Lipid A biosynthesis acyltransferase</fullName>
    </submittedName>
</protein>
<proteinExistence type="predicted"/>
<sequence length="301" mass="34499">MKLNKFRFVQFLEFAAAMTFAWPLSALPLRLALKIGEIFGIGMYWLLRRRRKLGFRNLTIAFGDTLSEQQKEAILKTTFRNLGKSIVETLHFPTMSKEYLAEHVEIIGLEHYFAAKAKGRGVLCLTGHIGNWEMSSHAHSAAGHPMSIVVRPLDNAYLNRTVERLRTLHGNRLLARGQNGLKQILAALKAREMVGILMDQNTRRSKGIFVDFFGKPACTIPVIPLIALRYDVPVISAFVVRTGFDTHRLLIGAEIEMERTGDMQNDLVINTAKLNRMLEEIIRQYPDQWFWVHNRWKTQPE</sequence>
<evidence type="ECO:0000313" key="8">
    <source>
        <dbReference type="Proteomes" id="UP000030700"/>
    </source>
</evidence>
<accession>A0A0S6VTS0</accession>
<evidence type="ECO:0000256" key="5">
    <source>
        <dbReference type="ARBA" id="ARBA00023136"/>
    </source>
</evidence>
<dbReference type="GO" id="GO:0016746">
    <property type="term" value="F:acyltransferase activity"/>
    <property type="evidence" value="ECO:0007669"/>
    <property type="project" value="UniProtKB-KW"/>
</dbReference>
<evidence type="ECO:0000256" key="1">
    <source>
        <dbReference type="ARBA" id="ARBA00004533"/>
    </source>
</evidence>
<dbReference type="InterPro" id="IPR004960">
    <property type="entry name" value="LipA_acyltrans"/>
</dbReference>
<keyword evidence="8" id="KW-1185">Reference proteome</keyword>
<evidence type="ECO:0000256" key="4">
    <source>
        <dbReference type="ARBA" id="ARBA00022679"/>
    </source>
</evidence>
<dbReference type="Pfam" id="PF03279">
    <property type="entry name" value="Lip_A_acyltrans"/>
    <property type="match status" value="1"/>
</dbReference>
<evidence type="ECO:0000256" key="3">
    <source>
        <dbReference type="ARBA" id="ARBA00022519"/>
    </source>
</evidence>
<keyword evidence="2" id="KW-1003">Cell membrane</keyword>
<dbReference type="EMBL" id="DF820456">
    <property type="protein sequence ID" value="GAK50955.1"/>
    <property type="molecule type" value="Genomic_DNA"/>
</dbReference>
<reference evidence="7" key="1">
    <citation type="journal article" date="2015" name="PeerJ">
        <title>First genomic representation of candidate bacterial phylum KSB3 points to enhanced environmental sensing as a trigger of wastewater bulking.</title>
        <authorList>
            <person name="Sekiguchi Y."/>
            <person name="Ohashi A."/>
            <person name="Parks D.H."/>
            <person name="Yamauchi T."/>
            <person name="Tyson G.W."/>
            <person name="Hugenholtz P."/>
        </authorList>
    </citation>
    <scope>NUCLEOTIDE SEQUENCE [LARGE SCALE GENOMIC DNA]</scope>
</reference>
<dbReference type="PANTHER" id="PTHR30606:SF10">
    <property type="entry name" value="PHOSPHATIDYLINOSITOL MANNOSIDE ACYLTRANSFERASE"/>
    <property type="match status" value="1"/>
</dbReference>
<keyword evidence="3" id="KW-0997">Cell inner membrane</keyword>
<dbReference type="AlphaFoldDB" id="A0A0S6VTS0"/>
<dbReference type="CDD" id="cd07984">
    <property type="entry name" value="LPLAT_LABLAT-like"/>
    <property type="match status" value="1"/>
</dbReference>
<keyword evidence="4 7" id="KW-0808">Transferase</keyword>
<evidence type="ECO:0000256" key="2">
    <source>
        <dbReference type="ARBA" id="ARBA00022475"/>
    </source>
</evidence>
<dbReference type="HOGENOM" id="CLU_049421_4_0_0"/>
<dbReference type="PIRSF" id="PIRSF026649">
    <property type="entry name" value="MsbB"/>
    <property type="match status" value="1"/>
</dbReference>
<comment type="subcellular location">
    <subcellularLocation>
        <location evidence="1">Cell inner membrane</location>
    </subcellularLocation>
</comment>
<dbReference type="Proteomes" id="UP000030700">
    <property type="component" value="Unassembled WGS sequence"/>
</dbReference>
<dbReference type="STRING" id="1499966.U14_02197"/>
<organism evidence="7">
    <name type="scientific">Candidatus Moduliflexus flocculans</name>
    <dbReference type="NCBI Taxonomy" id="1499966"/>
    <lineage>
        <taxon>Bacteria</taxon>
        <taxon>Candidatus Moduliflexota</taxon>
        <taxon>Candidatus Moduliflexia</taxon>
        <taxon>Candidatus Moduliflexales</taxon>
        <taxon>Candidatus Moduliflexaceae</taxon>
    </lineage>
</organism>
<dbReference type="PANTHER" id="PTHR30606">
    <property type="entry name" value="LIPID A BIOSYNTHESIS LAUROYL ACYLTRANSFERASE"/>
    <property type="match status" value="1"/>
</dbReference>
<keyword evidence="5" id="KW-0472">Membrane</keyword>
<evidence type="ECO:0000256" key="6">
    <source>
        <dbReference type="ARBA" id="ARBA00023315"/>
    </source>
</evidence>
<name>A0A0S6VTS0_9BACT</name>
<evidence type="ECO:0000313" key="7">
    <source>
        <dbReference type="EMBL" id="GAK50955.1"/>
    </source>
</evidence>
<gene>
    <name evidence="7" type="ORF">U14_02197</name>
</gene>